<dbReference type="InterPro" id="IPR011009">
    <property type="entry name" value="Kinase-like_dom_sf"/>
</dbReference>
<organism evidence="2 3">
    <name type="scientific">Pyrocoelia pectoralis</name>
    <dbReference type="NCBI Taxonomy" id="417401"/>
    <lineage>
        <taxon>Eukaryota</taxon>
        <taxon>Metazoa</taxon>
        <taxon>Ecdysozoa</taxon>
        <taxon>Arthropoda</taxon>
        <taxon>Hexapoda</taxon>
        <taxon>Insecta</taxon>
        <taxon>Pterygota</taxon>
        <taxon>Neoptera</taxon>
        <taxon>Endopterygota</taxon>
        <taxon>Coleoptera</taxon>
        <taxon>Polyphaga</taxon>
        <taxon>Elateriformia</taxon>
        <taxon>Elateroidea</taxon>
        <taxon>Lampyridae</taxon>
        <taxon>Lampyrinae</taxon>
        <taxon>Pyrocoelia</taxon>
    </lineage>
</organism>
<dbReference type="SUPFAM" id="SSF56112">
    <property type="entry name" value="Protein kinase-like (PK-like)"/>
    <property type="match status" value="1"/>
</dbReference>
<feature type="domain" description="CHK kinase-like" evidence="1">
    <location>
        <begin position="125"/>
        <end position="312"/>
    </location>
</feature>
<reference evidence="2 3" key="1">
    <citation type="journal article" date="2024" name="Insects">
        <title>An Improved Chromosome-Level Genome Assembly of the Firefly Pyrocoelia pectoralis.</title>
        <authorList>
            <person name="Fu X."/>
            <person name="Meyer-Rochow V.B."/>
            <person name="Ballantyne L."/>
            <person name="Zhu X."/>
        </authorList>
    </citation>
    <scope>NUCLEOTIDE SEQUENCE [LARGE SCALE GENOMIC DNA]</scope>
    <source>
        <strain evidence="2">XCY_ONT2</strain>
    </source>
</reference>
<keyword evidence="3" id="KW-1185">Reference proteome</keyword>
<comment type="caution">
    <text evidence="2">The sequence shown here is derived from an EMBL/GenBank/DDBJ whole genome shotgun (WGS) entry which is preliminary data.</text>
</comment>
<proteinExistence type="predicted"/>
<evidence type="ECO:0000313" key="2">
    <source>
        <dbReference type="EMBL" id="KAK5639740.1"/>
    </source>
</evidence>
<dbReference type="InterPro" id="IPR015897">
    <property type="entry name" value="CHK_kinase-like"/>
</dbReference>
<dbReference type="SMART" id="SM00587">
    <property type="entry name" value="CHK"/>
    <property type="match status" value="1"/>
</dbReference>
<dbReference type="Gene3D" id="3.90.1200.10">
    <property type="match status" value="1"/>
</dbReference>
<protein>
    <recommendedName>
        <fullName evidence="1">CHK kinase-like domain-containing protein</fullName>
    </recommendedName>
</protein>
<dbReference type="AlphaFoldDB" id="A0AAN7Z8Q5"/>
<dbReference type="PANTHER" id="PTHR11012:SF56">
    <property type="entry name" value="CHK KINASE-LIKE DOMAIN-CONTAINING PROTEIN-RELATED"/>
    <property type="match status" value="1"/>
</dbReference>
<dbReference type="EMBL" id="JAVRBK010000008">
    <property type="protein sequence ID" value="KAK5639740.1"/>
    <property type="molecule type" value="Genomic_DNA"/>
</dbReference>
<dbReference type="Proteomes" id="UP001329430">
    <property type="component" value="Chromosome 8"/>
</dbReference>
<gene>
    <name evidence="2" type="ORF">RI129_010551</name>
</gene>
<dbReference type="PANTHER" id="PTHR11012">
    <property type="entry name" value="PROTEIN KINASE-LIKE DOMAIN-CONTAINING"/>
    <property type="match status" value="1"/>
</dbReference>
<evidence type="ECO:0000313" key="3">
    <source>
        <dbReference type="Proteomes" id="UP001329430"/>
    </source>
</evidence>
<evidence type="ECO:0000259" key="1">
    <source>
        <dbReference type="SMART" id="SM00587"/>
    </source>
</evidence>
<dbReference type="InterPro" id="IPR004119">
    <property type="entry name" value="EcKL"/>
</dbReference>
<sequence length="396" mass="45366">METTVAPLITREFLEFALKEHFQCNIDILDFSVANVVTSGDNFTSVLWRVVITYSAENSQKKTLSLIAKMFPEDEKMVNLVTTNKCFDTEIGIYGEVLPTIYHLDYSRKLSAKTFYTSLEPRPVILMEDLTTLGYTTYESEEGLDLPHCLIVMEKLAYLHAGSVAVHKKSPHLITKYKGGLYARNETLRAFISATFSSFMEVCEETPGFHHYVSKLSIENLTESLFLSKEPSESFNVLNHGDMWLKNLMFNYDSKGNIIDTLFVDFQYPFFGSPVLDLHFFWVVCTNSTVKVQHFDYIIHHYYNELVTHLLKLHVDTSLTFEELREDFRARAGFGFAAAVISLPLLLAARSSVASVDNFLGDGRRGSYRYMSFHSEKYMDQITLLLPFYDKLGVFP</sequence>
<name>A0AAN7Z8Q5_9COLE</name>
<dbReference type="Pfam" id="PF02958">
    <property type="entry name" value="EcKL"/>
    <property type="match status" value="1"/>
</dbReference>
<accession>A0AAN7Z8Q5</accession>